<protein>
    <recommendedName>
        <fullName evidence="3">PIN domain-containing protein</fullName>
    </recommendedName>
</protein>
<dbReference type="Proteomes" id="UP000315724">
    <property type="component" value="Chromosome"/>
</dbReference>
<dbReference type="OrthoDB" id="1569221at2"/>
<sequence length="251" mass="29058">MKVFIDTSAILPEFARWRRGQKESQTSLFTNQTIERVTFEKCIFECYMAFRGVGGKKPDEGRGDWASRHLKGDSDPRTLDTMTNKYHEQSYETAHFWINNIDGIDVSPEQEAKMFQYVVDPDREGLHEDFETLRSLDRNRRAFDSLCHELRRFLEVQAVVTVPYISVFDAQWNKRDVVSHPCILDSLVRATAIPSEDFEIVFAAMRSKCDLFVTEDRRLIRAAHSLGLNLPLCAGQFCLVSDFEHTLTLHQ</sequence>
<reference evidence="1 2" key="1">
    <citation type="submission" date="2019-02" db="EMBL/GenBank/DDBJ databases">
        <title>Deep-cultivation of Planctomycetes and their phenomic and genomic characterization uncovers novel biology.</title>
        <authorList>
            <person name="Wiegand S."/>
            <person name="Jogler M."/>
            <person name="Boedeker C."/>
            <person name="Pinto D."/>
            <person name="Vollmers J."/>
            <person name="Rivas-Marin E."/>
            <person name="Kohn T."/>
            <person name="Peeters S.H."/>
            <person name="Heuer A."/>
            <person name="Rast P."/>
            <person name="Oberbeckmann S."/>
            <person name="Bunk B."/>
            <person name="Jeske O."/>
            <person name="Meyerdierks A."/>
            <person name="Storesund J.E."/>
            <person name="Kallscheuer N."/>
            <person name="Luecker S."/>
            <person name="Lage O.M."/>
            <person name="Pohl T."/>
            <person name="Merkel B.J."/>
            <person name="Hornburger P."/>
            <person name="Mueller R.-W."/>
            <person name="Bruemmer F."/>
            <person name="Labrenz M."/>
            <person name="Spormann A.M."/>
            <person name="Op den Camp H."/>
            <person name="Overmann J."/>
            <person name="Amann R."/>
            <person name="Jetten M.S.M."/>
            <person name="Mascher T."/>
            <person name="Medema M.H."/>
            <person name="Devos D.P."/>
            <person name="Kaster A.-K."/>
            <person name="Ovreas L."/>
            <person name="Rohde M."/>
            <person name="Galperin M.Y."/>
            <person name="Jogler C."/>
        </authorList>
    </citation>
    <scope>NUCLEOTIDE SEQUENCE [LARGE SCALE GENOMIC DNA]</scope>
    <source>
        <strain evidence="1 2">Mal48</strain>
    </source>
</reference>
<dbReference type="RefSeq" id="WP_145205291.1">
    <property type="nucleotide sequence ID" value="NZ_CP036267.1"/>
</dbReference>
<evidence type="ECO:0008006" key="3">
    <source>
        <dbReference type="Google" id="ProtNLM"/>
    </source>
</evidence>
<evidence type="ECO:0000313" key="2">
    <source>
        <dbReference type="Proteomes" id="UP000315724"/>
    </source>
</evidence>
<dbReference type="KEGG" id="tpol:Mal48_48230"/>
<accession>A0A517QV86</accession>
<dbReference type="AlphaFoldDB" id="A0A517QV86"/>
<evidence type="ECO:0000313" key="1">
    <source>
        <dbReference type="EMBL" id="QDT35546.1"/>
    </source>
</evidence>
<organism evidence="1 2">
    <name type="scientific">Thalassoglobus polymorphus</name>
    <dbReference type="NCBI Taxonomy" id="2527994"/>
    <lineage>
        <taxon>Bacteria</taxon>
        <taxon>Pseudomonadati</taxon>
        <taxon>Planctomycetota</taxon>
        <taxon>Planctomycetia</taxon>
        <taxon>Planctomycetales</taxon>
        <taxon>Planctomycetaceae</taxon>
        <taxon>Thalassoglobus</taxon>
    </lineage>
</organism>
<dbReference type="EMBL" id="CP036267">
    <property type="protein sequence ID" value="QDT35546.1"/>
    <property type="molecule type" value="Genomic_DNA"/>
</dbReference>
<proteinExistence type="predicted"/>
<keyword evidence="2" id="KW-1185">Reference proteome</keyword>
<gene>
    <name evidence="1" type="ORF">Mal48_48230</name>
</gene>
<name>A0A517QV86_9PLAN</name>